<dbReference type="Proteomes" id="UP000002899">
    <property type="component" value="Chromosome I"/>
</dbReference>
<protein>
    <submittedName>
        <fullName evidence="1">Uncharacterized protein</fullName>
    </submittedName>
</protein>
<evidence type="ECO:0000313" key="1">
    <source>
        <dbReference type="EMBL" id="SIO73166.1"/>
    </source>
</evidence>
<dbReference type="EMBL" id="FO082871">
    <property type="protein sequence ID" value="SIO73166.1"/>
    <property type="molecule type" value="Genomic_DNA"/>
</dbReference>
<proteinExistence type="predicted"/>
<accession>A0A1N6LWC7</accession>
<reference evidence="1 2" key="1">
    <citation type="journal article" date="2012" name="Nucleic Acids Res.">
        <title>Sequencing of the smallest Apicomplexan genome from the human pathogen Babesia microti.</title>
        <authorList>
            <person name="Cornillot E."/>
            <person name="Hadj-Kaddour K."/>
            <person name="Dassouli A."/>
            <person name="Noel B."/>
            <person name="Ranwez V."/>
            <person name="Vacherie B."/>
            <person name="Augagneur Y."/>
            <person name="Bres V."/>
            <person name="Duclos A."/>
            <person name="Randazzo S."/>
            <person name="Carcy B."/>
            <person name="Debierre-Grockiego F."/>
            <person name="Delbecq S."/>
            <person name="Moubri-Menage K."/>
            <person name="Shams-Eldin H."/>
            <person name="Usmani-Brown S."/>
            <person name="Bringaud F."/>
            <person name="Wincker P."/>
            <person name="Vivares C.P."/>
            <person name="Schwarz R.T."/>
            <person name="Schetters T.P."/>
            <person name="Krause P.J."/>
            <person name="Gorenflot A."/>
            <person name="Berry V."/>
            <person name="Barbe V."/>
            <person name="Ben Mamoun C."/>
        </authorList>
    </citation>
    <scope>NUCLEOTIDE SEQUENCE [LARGE SCALE GENOMIC DNA]</scope>
    <source>
        <strain evidence="1 2">RI</strain>
    </source>
</reference>
<gene>
    <name evidence="1" type="ORF">BMR1_01G00400</name>
</gene>
<dbReference type="AlphaFoldDB" id="A0A1N6LWC7"/>
<dbReference type="KEGG" id="bmic:BMR1_01G00400"/>
<evidence type="ECO:0000313" key="2">
    <source>
        <dbReference type="Proteomes" id="UP000002899"/>
    </source>
</evidence>
<name>A0A1N6LWC7_BABMR</name>
<dbReference type="RefSeq" id="XP_021337276.1">
    <property type="nucleotide sequence ID" value="XM_021483064.1"/>
</dbReference>
<keyword evidence="2" id="KW-1185">Reference proteome</keyword>
<sequence length="202" mass="23095">MGYNSDCRAKKNEVKCDGNNKNLNPDFLSRYVEAGRVSINRNVIAKCLEFYEISLLNYFVKDSHTFEPIQLNTNYVPRPADQSSPSASQVDTLSWCSHQIEMEGLGPRTRQNDNYARSPLYDHVNKLANLYRKQPRELPPIDFNQITPPQELDELLCTISICCKYYIADCLKRAQEDALAHGSTVVTARRIYEAARRGNSQL</sequence>
<reference evidence="1 2" key="2">
    <citation type="journal article" date="2013" name="PLoS ONE">
        <title>Whole genome mapping and re-organization of the nuclear and mitochondrial genomes of Babesia microti isolates.</title>
        <authorList>
            <person name="Cornillot E."/>
            <person name="Dassouli A."/>
            <person name="Garg A."/>
            <person name="Pachikara N."/>
            <person name="Randazzo S."/>
            <person name="Depoix D."/>
            <person name="Carcy B."/>
            <person name="Delbecq S."/>
            <person name="Frutos R."/>
            <person name="Silva J.C."/>
            <person name="Sutton R."/>
            <person name="Krause P.J."/>
            <person name="Mamoun C.B."/>
        </authorList>
    </citation>
    <scope>NUCLEOTIDE SEQUENCE [LARGE SCALE GENOMIC DNA]</scope>
    <source>
        <strain evidence="1 2">RI</strain>
    </source>
</reference>
<dbReference type="VEuPathDB" id="PiroplasmaDB:BMR1_01G00400"/>
<organism evidence="1 2">
    <name type="scientific">Babesia microti (strain RI)</name>
    <dbReference type="NCBI Taxonomy" id="1133968"/>
    <lineage>
        <taxon>Eukaryota</taxon>
        <taxon>Sar</taxon>
        <taxon>Alveolata</taxon>
        <taxon>Apicomplexa</taxon>
        <taxon>Aconoidasida</taxon>
        <taxon>Piroplasmida</taxon>
        <taxon>Babesiidae</taxon>
        <taxon>Babesia</taxon>
    </lineage>
</organism>
<reference evidence="1 2" key="3">
    <citation type="journal article" date="2016" name="Sci. Rep.">
        <title>Genome-wide diversity and gene expression profiling of Babesia microti isolates identify polymorphic genes that mediate host-pathogen interactions.</title>
        <authorList>
            <person name="Silva J.C."/>
            <person name="Cornillot E."/>
            <person name="McCracken C."/>
            <person name="Usmani-Brown S."/>
            <person name="Dwivedi A."/>
            <person name="Ifeonu O.O."/>
            <person name="Crabtree J."/>
            <person name="Gotia H.T."/>
            <person name="Virji A.Z."/>
            <person name="Reynes C."/>
            <person name="Colinge J."/>
            <person name="Kumar V."/>
            <person name="Lawres L."/>
            <person name="Pazzi J.E."/>
            <person name="Pablo J.V."/>
            <person name="Hung C."/>
            <person name="Brancato J."/>
            <person name="Kumari P."/>
            <person name="Orvis J."/>
            <person name="Tretina K."/>
            <person name="Chibucos M."/>
            <person name="Ott S."/>
            <person name="Sadzewicz L."/>
            <person name="Sengamalay N."/>
            <person name="Shetty A.C."/>
            <person name="Su Q."/>
            <person name="Tallon L."/>
            <person name="Fraser C.M."/>
            <person name="Frutos R."/>
            <person name="Molina D.M."/>
            <person name="Krause P.J."/>
            <person name="Ben Mamoun C."/>
        </authorList>
    </citation>
    <scope>NUCLEOTIDE SEQUENCE [LARGE SCALE GENOMIC DNA]</scope>
    <source>
        <strain evidence="1 2">RI</strain>
    </source>
</reference>
<dbReference type="GeneID" id="24423161"/>